<dbReference type="InterPro" id="IPR004837">
    <property type="entry name" value="NaCa_Exmemb"/>
</dbReference>
<evidence type="ECO:0000256" key="8">
    <source>
        <dbReference type="SAM" id="Phobius"/>
    </source>
</evidence>
<evidence type="ECO:0000256" key="2">
    <source>
        <dbReference type="ARBA" id="ARBA00005364"/>
    </source>
</evidence>
<evidence type="ECO:0000256" key="3">
    <source>
        <dbReference type="ARBA" id="ARBA00022449"/>
    </source>
</evidence>
<feature type="transmembrane region" description="Helical" evidence="8">
    <location>
        <begin position="594"/>
        <end position="617"/>
    </location>
</feature>
<dbReference type="PANTHER" id="PTHR10846">
    <property type="entry name" value="SODIUM/POTASSIUM/CALCIUM EXCHANGER"/>
    <property type="match status" value="1"/>
</dbReference>
<feature type="domain" description="Sodium/calcium exchanger membrane region" evidence="9">
    <location>
        <begin position="12"/>
        <end position="171"/>
    </location>
</feature>
<name>A0ABR1FIK7_AURAN</name>
<organism evidence="10 11">
    <name type="scientific">Aureococcus anophagefferens</name>
    <name type="common">Harmful bloom alga</name>
    <dbReference type="NCBI Taxonomy" id="44056"/>
    <lineage>
        <taxon>Eukaryota</taxon>
        <taxon>Sar</taxon>
        <taxon>Stramenopiles</taxon>
        <taxon>Ochrophyta</taxon>
        <taxon>Pelagophyceae</taxon>
        <taxon>Pelagomonadales</taxon>
        <taxon>Pelagomonadaceae</taxon>
        <taxon>Aureococcus</taxon>
    </lineage>
</organism>
<evidence type="ECO:0000256" key="1">
    <source>
        <dbReference type="ARBA" id="ARBA00004141"/>
    </source>
</evidence>
<feature type="transmembrane region" description="Helical" evidence="8">
    <location>
        <begin position="660"/>
        <end position="680"/>
    </location>
</feature>
<reference evidence="10 11" key="1">
    <citation type="submission" date="2024-03" db="EMBL/GenBank/DDBJ databases">
        <title>Aureococcus anophagefferens CCMP1851 and Kratosvirus quantuckense: Draft genome of a second virus-susceptible host strain in the model system.</title>
        <authorList>
            <person name="Chase E."/>
            <person name="Truchon A.R."/>
            <person name="Schepens W."/>
            <person name="Wilhelm S.W."/>
        </authorList>
    </citation>
    <scope>NUCLEOTIDE SEQUENCE [LARGE SCALE GENOMIC DNA]</scope>
    <source>
        <strain evidence="10 11">CCMP1851</strain>
    </source>
</reference>
<keyword evidence="3" id="KW-0813">Transport</keyword>
<dbReference type="Proteomes" id="UP001363151">
    <property type="component" value="Unassembled WGS sequence"/>
</dbReference>
<gene>
    <name evidence="10" type="ORF">SO694_000721105</name>
</gene>
<feature type="region of interest" description="Disordered" evidence="7">
    <location>
        <begin position="281"/>
        <end position="304"/>
    </location>
</feature>
<dbReference type="PANTHER" id="PTHR10846:SF73">
    <property type="entry name" value="SODIUM_CALCIUM EXCHANGER MEMBRANE REGION DOMAIN-CONTAINING PROTEIN"/>
    <property type="match status" value="1"/>
</dbReference>
<keyword evidence="11" id="KW-1185">Reference proteome</keyword>
<dbReference type="InterPro" id="IPR004481">
    <property type="entry name" value="K/Na/Ca-exchanger"/>
</dbReference>
<feature type="transmembrane region" description="Helical" evidence="8">
    <location>
        <begin position="629"/>
        <end position="648"/>
    </location>
</feature>
<accession>A0ABR1FIK7</accession>
<feature type="transmembrane region" description="Helical" evidence="8">
    <location>
        <begin position="524"/>
        <end position="544"/>
    </location>
</feature>
<keyword evidence="3" id="KW-0050">Antiport</keyword>
<dbReference type="InterPro" id="IPR044880">
    <property type="entry name" value="NCX_ion-bd_dom_sf"/>
</dbReference>
<protein>
    <submittedName>
        <fullName evidence="10">Calcium, potassium:sodium antiporter</fullName>
    </submittedName>
</protein>
<evidence type="ECO:0000256" key="5">
    <source>
        <dbReference type="ARBA" id="ARBA00022989"/>
    </source>
</evidence>
<dbReference type="EMBL" id="JBBJCI010000416">
    <property type="protein sequence ID" value="KAK7231416.1"/>
    <property type="molecule type" value="Genomic_DNA"/>
</dbReference>
<proteinExistence type="inferred from homology"/>
<sequence>MEALLLVVYIIGAGIMFWALALVTEEKFVPSLNAFCAIAGIPPAVAGATLMAAGASSPELFGNMIAIFITHSELGVGTIIGSELFNHMVIAAGSIRCTAGGKPLQLELGSTLRECGFYALSLFLLAYAASDVQIRTVELEHDDEGVTEPIIVVHTAQCLPLLACYGAYVWVCAGGLEKVVGKLLTLHGAATFPKRAAEKLAGGEATARPMSAEMTSSVGEPAANPMAPPPDEEAPPAAPEAADAVADLPAAAADDAERPSVVPRGDDSVAIASKQLSETRMSVRRMSERRLSFRGPTQKEEAVPGDVAELRTPKSDGAHLYGCYLWRMSRFYTAVRSSSRAWQLRWWELDLAEGAAAPLKSRRDASEALSDSESGLRVFNLELATACVVVDEKRLRFRVERPDHPFGDLEYLAPSSRIMKDCVFKISLLIEAAKANAMKGGLERASEHPLPGAEEQRATLVEEALEKEDDEDVEDLTAWPHAPAADASLYAKGSYGVAVVAHVGLLPLKAAFKHSIPDVREGGSVGGAIGSSIFWLAALSYVMVFCCEHLGEILKIPSAVVGLTLGAVGTSLPNLVASMVVAKQGFGAMAVSNALGSNVFNIVIALGVPWTLYPLIYGKPYATMADTGVMVQILFLFAVLVVYCGVLAANNLQLPQPAQYVLVATWIGGLVFAIAHQGWIDQLEAWILPTILACFGREYP</sequence>
<feature type="transmembrane region" description="Helical" evidence="8">
    <location>
        <begin position="35"/>
        <end position="55"/>
    </location>
</feature>
<keyword evidence="6 8" id="KW-0472">Membrane</keyword>
<feature type="transmembrane region" description="Helical" evidence="8">
    <location>
        <begin position="556"/>
        <end position="582"/>
    </location>
</feature>
<keyword evidence="4 8" id="KW-0812">Transmembrane</keyword>
<evidence type="ECO:0000256" key="7">
    <source>
        <dbReference type="SAM" id="MobiDB-lite"/>
    </source>
</evidence>
<keyword evidence="5 8" id="KW-1133">Transmembrane helix</keyword>
<evidence type="ECO:0000256" key="4">
    <source>
        <dbReference type="ARBA" id="ARBA00022692"/>
    </source>
</evidence>
<evidence type="ECO:0000256" key="6">
    <source>
        <dbReference type="ARBA" id="ARBA00023136"/>
    </source>
</evidence>
<feature type="domain" description="Sodium/calcium exchanger membrane region" evidence="9">
    <location>
        <begin position="529"/>
        <end position="674"/>
    </location>
</feature>
<evidence type="ECO:0000259" key="9">
    <source>
        <dbReference type="Pfam" id="PF01699"/>
    </source>
</evidence>
<comment type="caution">
    <text evidence="10">The sequence shown here is derived from an EMBL/GenBank/DDBJ whole genome shotgun (WGS) entry which is preliminary data.</text>
</comment>
<feature type="region of interest" description="Disordered" evidence="7">
    <location>
        <begin position="203"/>
        <end position="242"/>
    </location>
</feature>
<evidence type="ECO:0000313" key="10">
    <source>
        <dbReference type="EMBL" id="KAK7231416.1"/>
    </source>
</evidence>
<feature type="compositionally biased region" description="Basic and acidic residues" evidence="7">
    <location>
        <begin position="285"/>
        <end position="304"/>
    </location>
</feature>
<feature type="transmembrane region" description="Helical" evidence="8">
    <location>
        <begin position="6"/>
        <end position="23"/>
    </location>
</feature>
<dbReference type="Pfam" id="PF01699">
    <property type="entry name" value="Na_Ca_ex"/>
    <property type="match status" value="2"/>
</dbReference>
<comment type="subcellular location">
    <subcellularLocation>
        <location evidence="1">Membrane</location>
        <topology evidence="1">Multi-pass membrane protein</topology>
    </subcellularLocation>
</comment>
<evidence type="ECO:0000313" key="11">
    <source>
        <dbReference type="Proteomes" id="UP001363151"/>
    </source>
</evidence>
<comment type="similarity">
    <text evidence="2">Belongs to the Ca(2+):cation antiporter (CaCA) (TC 2.A.19) family. SLC24A subfamily.</text>
</comment>
<dbReference type="Gene3D" id="1.20.1420.30">
    <property type="entry name" value="NCX, central ion-binding region"/>
    <property type="match status" value="2"/>
</dbReference>